<sequence length="601" mass="68020">MAGRIPQSFIDDLINRVDIVELVDNRVPLKKTGREYTACCPFHSEKTPSFTVSPAKQFFHCFGCGAHGTAVGFLMEYDHLSYPEAIEELARQAGLEVPYEGGGRASVDPARQQQSQDFYLILERVDQFYQQQLRQHSQVQRVVEYLKQRGLSGEIAAEFGIGFAPPGWDNLIQSMANSDALQEQLVTTGMLIRKDDGRCYDRFRDRIMFPIRDRRGRCIGFGGRILPDAEEVQKAQDNAGKKPAKYLNSPETPLFHKGQELYGLFEARQALRDIPRLLVVEGYMDVVALAEAGIRYAVATLGTATTDQHLNRLFRLCNEVVFCFDGDRAGREAAWRALENALPAMQDGRQVRFMFLPDGEDPDTQVKKIGRQQFEIDVDAAMPFSEFFFERLKDPLNMKSLDGRAQLVSLAKPLLSTLPDGVMKQMLNQHLDKLSGLQTQNPARQTSIGRTSRFAGRSRFQQNLPPSPIRYILQRLLHQPSLAQQAVDPERFASGDIPGLNLLLEVLEVFQKNTTLTTGSLIEQYRETEKASHLQKLASWSPVVDDEAILAEEFSTALNKLERVCLQQRHDALLVQSDLGQLSPGEEMEYRQLFEKLKQYK</sequence>
<dbReference type="FunFam" id="3.90.580.10:FF:000001">
    <property type="entry name" value="DNA primase"/>
    <property type="match status" value="1"/>
</dbReference>
<dbReference type="EMBL" id="UOFY01000027">
    <property type="protein sequence ID" value="VAX08389.1"/>
    <property type="molecule type" value="Genomic_DNA"/>
</dbReference>
<evidence type="ECO:0000256" key="12">
    <source>
        <dbReference type="ARBA" id="ARBA00023163"/>
    </source>
</evidence>
<keyword evidence="7" id="KW-0479">Metal-binding</keyword>
<dbReference type="Gene3D" id="3.90.580.10">
    <property type="entry name" value="Zinc finger, CHC2-type domain"/>
    <property type="match status" value="1"/>
</dbReference>
<dbReference type="InterPro" id="IPR019475">
    <property type="entry name" value="DNA_primase_DnaB-bd"/>
</dbReference>
<evidence type="ECO:0000256" key="11">
    <source>
        <dbReference type="ARBA" id="ARBA00023125"/>
    </source>
</evidence>
<keyword evidence="4 14" id="KW-0808">Transferase</keyword>
<dbReference type="Pfam" id="PF13155">
    <property type="entry name" value="Toprim_2"/>
    <property type="match status" value="1"/>
</dbReference>
<dbReference type="SUPFAM" id="SSF57783">
    <property type="entry name" value="Zinc beta-ribbon"/>
    <property type="match status" value="1"/>
</dbReference>
<dbReference type="Gene3D" id="3.90.980.10">
    <property type="entry name" value="DNA primase, catalytic core, N-terminal domain"/>
    <property type="match status" value="1"/>
</dbReference>
<dbReference type="PANTHER" id="PTHR30313:SF2">
    <property type="entry name" value="DNA PRIMASE"/>
    <property type="match status" value="1"/>
</dbReference>
<dbReference type="Pfam" id="PF08278">
    <property type="entry name" value="DnaG_DnaB_bind"/>
    <property type="match status" value="1"/>
</dbReference>
<dbReference type="FunFam" id="3.40.1360.10:FF:000002">
    <property type="entry name" value="DNA primase"/>
    <property type="match status" value="1"/>
</dbReference>
<keyword evidence="2" id="KW-0240">DNA-directed RNA polymerase</keyword>
<dbReference type="FunFam" id="3.90.980.10:FF:000001">
    <property type="entry name" value="DNA primase"/>
    <property type="match status" value="1"/>
</dbReference>
<dbReference type="SMART" id="SM00766">
    <property type="entry name" value="DnaG_DnaB_bind"/>
    <property type="match status" value="1"/>
</dbReference>
<evidence type="ECO:0000256" key="5">
    <source>
        <dbReference type="ARBA" id="ARBA00022695"/>
    </source>
</evidence>
<dbReference type="InterPro" id="IPR002694">
    <property type="entry name" value="Znf_CHC2"/>
</dbReference>
<keyword evidence="11" id="KW-0238">DNA-binding</keyword>
<evidence type="ECO:0000256" key="9">
    <source>
        <dbReference type="ARBA" id="ARBA00022833"/>
    </source>
</evidence>
<evidence type="ECO:0000256" key="4">
    <source>
        <dbReference type="ARBA" id="ARBA00022679"/>
    </source>
</evidence>
<dbReference type="HAMAP" id="MF_00974">
    <property type="entry name" value="DNA_primase_DnaG"/>
    <property type="match status" value="1"/>
</dbReference>
<dbReference type="GO" id="GO:0006269">
    <property type="term" value="P:DNA replication, synthesis of primer"/>
    <property type="evidence" value="ECO:0007669"/>
    <property type="project" value="UniProtKB-KW"/>
</dbReference>
<dbReference type="InterPro" id="IPR034151">
    <property type="entry name" value="TOPRIM_DnaG_bac"/>
</dbReference>
<protein>
    <submittedName>
        <fullName evidence="14">DNA primase</fullName>
        <ecNumber evidence="14">2.7.7.-</ecNumber>
    </submittedName>
</protein>
<evidence type="ECO:0000256" key="2">
    <source>
        <dbReference type="ARBA" id="ARBA00022478"/>
    </source>
</evidence>
<dbReference type="NCBIfam" id="TIGR01391">
    <property type="entry name" value="dnaG"/>
    <property type="match status" value="1"/>
</dbReference>
<dbReference type="SUPFAM" id="SSF56731">
    <property type="entry name" value="DNA primase core"/>
    <property type="match status" value="1"/>
</dbReference>
<reference evidence="14" key="1">
    <citation type="submission" date="2018-06" db="EMBL/GenBank/DDBJ databases">
        <authorList>
            <person name="Zhirakovskaya E."/>
        </authorList>
    </citation>
    <scope>NUCLEOTIDE SEQUENCE</scope>
</reference>
<dbReference type="Pfam" id="PF01807">
    <property type="entry name" value="Zn_ribbon_DnaG"/>
    <property type="match status" value="1"/>
</dbReference>
<evidence type="ECO:0000256" key="8">
    <source>
        <dbReference type="ARBA" id="ARBA00022771"/>
    </source>
</evidence>
<dbReference type="SMART" id="SM00493">
    <property type="entry name" value="TOPRIM"/>
    <property type="match status" value="1"/>
</dbReference>
<keyword evidence="8" id="KW-0863">Zinc-finger</keyword>
<comment type="cofactor">
    <cofactor evidence="1">
        <name>Zn(2+)</name>
        <dbReference type="ChEBI" id="CHEBI:29105"/>
    </cofactor>
</comment>
<dbReference type="InterPro" id="IPR013264">
    <property type="entry name" value="DNAG_N"/>
</dbReference>
<feature type="domain" description="Toprim" evidence="13">
    <location>
        <begin position="275"/>
        <end position="357"/>
    </location>
</feature>
<dbReference type="GO" id="GO:1990077">
    <property type="term" value="C:primosome complex"/>
    <property type="evidence" value="ECO:0007669"/>
    <property type="project" value="UniProtKB-KW"/>
</dbReference>
<dbReference type="GO" id="GO:0000428">
    <property type="term" value="C:DNA-directed RNA polymerase complex"/>
    <property type="evidence" value="ECO:0007669"/>
    <property type="project" value="UniProtKB-KW"/>
</dbReference>
<evidence type="ECO:0000259" key="13">
    <source>
        <dbReference type="PROSITE" id="PS50880"/>
    </source>
</evidence>
<dbReference type="GO" id="GO:0003677">
    <property type="term" value="F:DNA binding"/>
    <property type="evidence" value="ECO:0007669"/>
    <property type="project" value="UniProtKB-KW"/>
</dbReference>
<dbReference type="GO" id="GO:0005737">
    <property type="term" value="C:cytoplasm"/>
    <property type="evidence" value="ECO:0007669"/>
    <property type="project" value="TreeGrafter"/>
</dbReference>
<dbReference type="InterPro" id="IPR006295">
    <property type="entry name" value="DNA_primase_DnaG"/>
</dbReference>
<dbReference type="GO" id="GO:0003899">
    <property type="term" value="F:DNA-directed RNA polymerase activity"/>
    <property type="evidence" value="ECO:0007669"/>
    <property type="project" value="InterPro"/>
</dbReference>
<evidence type="ECO:0000256" key="1">
    <source>
        <dbReference type="ARBA" id="ARBA00001947"/>
    </source>
</evidence>
<dbReference type="GO" id="GO:0008270">
    <property type="term" value="F:zinc ion binding"/>
    <property type="evidence" value="ECO:0007669"/>
    <property type="project" value="UniProtKB-KW"/>
</dbReference>
<dbReference type="SUPFAM" id="SSF117023">
    <property type="entry name" value="DNA primase DnaG, C-terminal domain"/>
    <property type="match status" value="1"/>
</dbReference>
<keyword evidence="3" id="KW-0639">Primosome</keyword>
<keyword evidence="5 14" id="KW-0548">Nucleotidyltransferase</keyword>
<evidence type="ECO:0000256" key="3">
    <source>
        <dbReference type="ARBA" id="ARBA00022515"/>
    </source>
</evidence>
<dbReference type="InterPro" id="IPR013173">
    <property type="entry name" value="DNA_primase_DnaG_DnaB-bd_dom"/>
</dbReference>
<evidence type="ECO:0000256" key="6">
    <source>
        <dbReference type="ARBA" id="ARBA00022705"/>
    </source>
</evidence>
<organism evidence="14">
    <name type="scientific">hydrothermal vent metagenome</name>
    <dbReference type="NCBI Taxonomy" id="652676"/>
    <lineage>
        <taxon>unclassified sequences</taxon>
        <taxon>metagenomes</taxon>
        <taxon>ecological metagenomes</taxon>
    </lineage>
</organism>
<proteinExistence type="inferred from homology"/>
<dbReference type="InterPro" id="IPR050219">
    <property type="entry name" value="DnaG_primase"/>
</dbReference>
<dbReference type="AlphaFoldDB" id="A0A3B1AR11"/>
<keyword evidence="9" id="KW-0862">Zinc</keyword>
<dbReference type="Pfam" id="PF10410">
    <property type="entry name" value="DnaB_bind"/>
    <property type="match status" value="1"/>
</dbReference>
<keyword evidence="10" id="KW-0460">Magnesium</keyword>
<dbReference type="InterPro" id="IPR030846">
    <property type="entry name" value="DnaG_bac"/>
</dbReference>
<dbReference type="Gene3D" id="3.40.1360.10">
    <property type="match status" value="1"/>
</dbReference>
<dbReference type="PIRSF" id="PIRSF002811">
    <property type="entry name" value="DnaG"/>
    <property type="match status" value="1"/>
</dbReference>
<accession>A0A3B1AR11</accession>
<dbReference type="InterPro" id="IPR006171">
    <property type="entry name" value="TOPRIM_dom"/>
</dbReference>
<keyword evidence="6" id="KW-0235">DNA replication</keyword>
<dbReference type="CDD" id="cd03364">
    <property type="entry name" value="TOPRIM_DnaG_primases"/>
    <property type="match status" value="1"/>
</dbReference>
<dbReference type="Pfam" id="PF08275">
    <property type="entry name" value="DNAG_N"/>
    <property type="match status" value="1"/>
</dbReference>
<evidence type="ECO:0000256" key="10">
    <source>
        <dbReference type="ARBA" id="ARBA00022842"/>
    </source>
</evidence>
<dbReference type="Gene3D" id="1.20.50.20">
    <property type="entry name" value="DnaG, RNA polymerase domain, helical bundle"/>
    <property type="match status" value="1"/>
</dbReference>
<dbReference type="PROSITE" id="PS50880">
    <property type="entry name" value="TOPRIM"/>
    <property type="match status" value="1"/>
</dbReference>
<dbReference type="Gene3D" id="1.10.860.10">
    <property type="entry name" value="DNAb Helicase, Chain A"/>
    <property type="match status" value="1"/>
</dbReference>
<dbReference type="InterPro" id="IPR016136">
    <property type="entry name" value="DNA_helicase_N/primase_C"/>
</dbReference>
<keyword evidence="12" id="KW-0804">Transcription</keyword>
<dbReference type="InterPro" id="IPR036977">
    <property type="entry name" value="DNA_primase_Znf_CHC2"/>
</dbReference>
<dbReference type="SMART" id="SM00400">
    <property type="entry name" value="ZnF_CHCC"/>
    <property type="match status" value="1"/>
</dbReference>
<name>A0A3B1AR11_9ZZZZ</name>
<gene>
    <name evidence="14" type="ORF">MNBD_GAMMA25-550</name>
</gene>
<evidence type="ECO:0000313" key="14">
    <source>
        <dbReference type="EMBL" id="VAX08389.1"/>
    </source>
</evidence>
<dbReference type="InterPro" id="IPR037068">
    <property type="entry name" value="DNA_primase_core_N_sf"/>
</dbReference>
<dbReference type="PANTHER" id="PTHR30313">
    <property type="entry name" value="DNA PRIMASE"/>
    <property type="match status" value="1"/>
</dbReference>
<evidence type="ECO:0000256" key="7">
    <source>
        <dbReference type="ARBA" id="ARBA00022723"/>
    </source>
</evidence>
<dbReference type="EC" id="2.7.7.-" evidence="14"/>